<dbReference type="EMBL" id="FNXT01001269">
    <property type="protein sequence ID" value="SZX76894.1"/>
    <property type="molecule type" value="Genomic_DNA"/>
</dbReference>
<proteinExistence type="predicted"/>
<reference evidence="4 5" key="1">
    <citation type="submission" date="2016-10" db="EMBL/GenBank/DDBJ databases">
        <authorList>
            <person name="Cai Z."/>
        </authorList>
    </citation>
    <scope>NUCLEOTIDE SEQUENCE [LARGE SCALE GENOMIC DNA]</scope>
</reference>
<evidence type="ECO:0000313" key="4">
    <source>
        <dbReference type="EMBL" id="SZX76894.1"/>
    </source>
</evidence>
<feature type="region of interest" description="Disordered" evidence="1">
    <location>
        <begin position="168"/>
        <end position="194"/>
    </location>
</feature>
<accession>A0A383WIG8</accession>
<gene>
    <name evidence="4" type="ORF">BQ4739_LOCUS17258</name>
    <name evidence="3" type="ORF">BQ4739_LOCUS1835</name>
</gene>
<evidence type="ECO:0000256" key="1">
    <source>
        <dbReference type="SAM" id="MobiDB-lite"/>
    </source>
</evidence>
<dbReference type="EMBL" id="FNXT01000136">
    <property type="protein sequence ID" value="SZX61331.1"/>
    <property type="molecule type" value="Genomic_DNA"/>
</dbReference>
<feature type="compositionally biased region" description="Low complexity" evidence="1">
    <location>
        <begin position="319"/>
        <end position="365"/>
    </location>
</feature>
<evidence type="ECO:0000256" key="2">
    <source>
        <dbReference type="SAM" id="SignalP"/>
    </source>
</evidence>
<protein>
    <submittedName>
        <fullName evidence="4">Uncharacterized protein</fullName>
    </submittedName>
</protein>
<dbReference type="Proteomes" id="UP000256970">
    <property type="component" value="Unassembled WGS sequence"/>
</dbReference>
<organism evidence="4 5">
    <name type="scientific">Tetradesmus obliquus</name>
    <name type="common">Green alga</name>
    <name type="synonym">Acutodesmus obliquus</name>
    <dbReference type="NCBI Taxonomy" id="3088"/>
    <lineage>
        <taxon>Eukaryota</taxon>
        <taxon>Viridiplantae</taxon>
        <taxon>Chlorophyta</taxon>
        <taxon>core chlorophytes</taxon>
        <taxon>Chlorophyceae</taxon>
        <taxon>CS clade</taxon>
        <taxon>Sphaeropleales</taxon>
        <taxon>Scenedesmaceae</taxon>
        <taxon>Tetradesmus</taxon>
    </lineage>
</organism>
<keyword evidence="5" id="KW-1185">Reference proteome</keyword>
<feature type="signal peptide" evidence="2">
    <location>
        <begin position="1"/>
        <end position="20"/>
    </location>
</feature>
<evidence type="ECO:0000313" key="3">
    <source>
        <dbReference type="EMBL" id="SZX61331.1"/>
    </source>
</evidence>
<keyword evidence="2" id="KW-0732">Signal</keyword>
<evidence type="ECO:0000313" key="5">
    <source>
        <dbReference type="Proteomes" id="UP000256970"/>
    </source>
</evidence>
<feature type="region of interest" description="Disordered" evidence="1">
    <location>
        <begin position="297"/>
        <end position="365"/>
    </location>
</feature>
<name>A0A383WIG8_TETOB</name>
<feature type="region of interest" description="Disordered" evidence="1">
    <location>
        <begin position="214"/>
        <end position="238"/>
    </location>
</feature>
<feature type="chain" id="PRO_5036333888" evidence="2">
    <location>
        <begin position="21"/>
        <end position="398"/>
    </location>
</feature>
<feature type="compositionally biased region" description="Polar residues" evidence="1">
    <location>
        <begin position="168"/>
        <end position="178"/>
    </location>
</feature>
<sequence length="398" mass="39776">MQPFLLACLFALLAATQGQGEVDPSRIVRDVNKDCPVNTTLYTQDEFSVDKLFGLMTPMVSQGSRDSPCARAVPNLTECAADGTLQVREGCCSTACAGKMQQALVSSGRQCYREFIEVMCNSTEIRESISRVLFGAAKRCLGLQPSCELLSQPGDLLNASTVTAGAGNGSNITAATPPQEQLQQQQAKNGTGVAAGNSTGVAAGNSTGVAAGNSTGAAAGNSSSGSGTSAGSSNSRGSGSAIVGNSFGMNELAAALAAQEAAPYAAPDPFMPLVPRPVETASSAVVLATPEEIDEAAARRNGSRRAIVTSNTTGPTPMNSSKTASAANSTEPRTPPGAEGLAPPAGAAAAVDQDRAAPTPAAPAARAAASSSSTSLLIGHWSAGAAAAAMLLLTAVLS</sequence>
<feature type="compositionally biased region" description="Polar residues" evidence="1">
    <location>
        <begin position="308"/>
        <end position="318"/>
    </location>
</feature>
<dbReference type="AlphaFoldDB" id="A0A383WIG8"/>